<feature type="transmembrane region" description="Helical" evidence="12">
    <location>
        <begin position="89"/>
        <end position="109"/>
    </location>
</feature>
<comment type="function">
    <text evidence="11">NDH-1 shuttles electrons from NADH, via FMN and iron-sulfur (Fe-S) centers, to quinones in the respiratory chain.</text>
</comment>
<keyword evidence="7" id="KW-1278">Translocase</keyword>
<protein>
    <recommendedName>
        <fullName evidence="11">NADH-quinone oxidoreductase subunit</fullName>
        <ecNumber evidence="11">7.1.1.-</ecNumber>
    </recommendedName>
</protein>
<dbReference type="GO" id="GO:0008137">
    <property type="term" value="F:NADH dehydrogenase (ubiquinone) activity"/>
    <property type="evidence" value="ECO:0007669"/>
    <property type="project" value="InterPro"/>
</dbReference>
<comment type="similarity">
    <text evidence="2 11">Belongs to the complex I subunit 3 family.</text>
</comment>
<evidence type="ECO:0000256" key="2">
    <source>
        <dbReference type="ARBA" id="ARBA00008472"/>
    </source>
</evidence>
<name>A0A147KL89_THECS</name>
<accession>A0A147KL89</accession>
<evidence type="ECO:0000256" key="10">
    <source>
        <dbReference type="ARBA" id="ARBA00023136"/>
    </source>
</evidence>
<evidence type="ECO:0000256" key="11">
    <source>
        <dbReference type="RuleBase" id="RU003639"/>
    </source>
</evidence>
<evidence type="ECO:0000256" key="3">
    <source>
        <dbReference type="ARBA" id="ARBA00022448"/>
    </source>
</evidence>
<dbReference type="AlphaFoldDB" id="A0A147KL89"/>
<feature type="transmembrane region" description="Helical" evidence="12">
    <location>
        <begin position="6"/>
        <end position="28"/>
    </location>
</feature>
<comment type="caution">
    <text evidence="13">The sequence shown here is derived from an EMBL/GenBank/DDBJ whole genome shotgun (WGS) entry which is preliminary data.</text>
</comment>
<dbReference type="InterPro" id="IPR038430">
    <property type="entry name" value="NDAH_ubi_oxred_su3_sf"/>
</dbReference>
<dbReference type="RefSeq" id="WP_068756623.1">
    <property type="nucleotide sequence ID" value="NZ_KQ950182.1"/>
</dbReference>
<comment type="catalytic activity">
    <reaction evidence="11">
        <text>a quinone + NADH + 5 H(+)(in) = a quinol + NAD(+) + 4 H(+)(out)</text>
        <dbReference type="Rhea" id="RHEA:57888"/>
        <dbReference type="ChEBI" id="CHEBI:15378"/>
        <dbReference type="ChEBI" id="CHEBI:24646"/>
        <dbReference type="ChEBI" id="CHEBI:57540"/>
        <dbReference type="ChEBI" id="CHEBI:57945"/>
        <dbReference type="ChEBI" id="CHEBI:132124"/>
    </reaction>
</comment>
<dbReference type="InterPro" id="IPR000440">
    <property type="entry name" value="NADH_UbQ/plastoQ_OxRdtase_su3"/>
</dbReference>
<keyword evidence="5 11" id="KW-0812">Transmembrane</keyword>
<dbReference type="EC" id="7.1.1.-" evidence="11"/>
<sequence>MELYTPIFVLGGIGAAFVIVSMIVGAIAGPKRYNRTKLQAYECGIDPTPQPVGGGRFTVKYYLTAMLFIVFDIEVIFLVPWAVHLDALGIFGLVVMVLFLVNVSIAYAYEWRRGGLEWN</sequence>
<evidence type="ECO:0000256" key="12">
    <source>
        <dbReference type="SAM" id="Phobius"/>
    </source>
</evidence>
<dbReference type="GO" id="GO:0030964">
    <property type="term" value="C:NADH dehydrogenase complex"/>
    <property type="evidence" value="ECO:0007669"/>
    <property type="project" value="TreeGrafter"/>
</dbReference>
<keyword evidence="14" id="KW-1185">Reference proteome</keyword>
<evidence type="ECO:0000256" key="4">
    <source>
        <dbReference type="ARBA" id="ARBA00022475"/>
    </source>
</evidence>
<comment type="subcellular location">
    <subcellularLocation>
        <location evidence="11">Cell membrane</location>
        <topology evidence="11">Multi-pass membrane protein</topology>
    </subcellularLocation>
    <subcellularLocation>
        <location evidence="1">Membrane</location>
    </subcellularLocation>
</comment>
<evidence type="ECO:0000313" key="13">
    <source>
        <dbReference type="EMBL" id="KUP98057.1"/>
    </source>
</evidence>
<dbReference type="Proteomes" id="UP000074382">
    <property type="component" value="Unassembled WGS sequence"/>
</dbReference>
<evidence type="ECO:0000256" key="8">
    <source>
        <dbReference type="ARBA" id="ARBA00022989"/>
    </source>
</evidence>
<evidence type="ECO:0000256" key="1">
    <source>
        <dbReference type="ARBA" id="ARBA00004370"/>
    </source>
</evidence>
<dbReference type="NCBIfam" id="NF005922">
    <property type="entry name" value="PRK07928.1"/>
    <property type="match status" value="1"/>
</dbReference>
<keyword evidence="10 12" id="KW-0472">Membrane</keyword>
<dbReference type="GO" id="GO:0048038">
    <property type="term" value="F:quinone binding"/>
    <property type="evidence" value="ECO:0007669"/>
    <property type="project" value="UniProtKB-KW"/>
</dbReference>
<dbReference type="GO" id="GO:0016491">
    <property type="term" value="F:oxidoreductase activity"/>
    <property type="evidence" value="ECO:0007669"/>
    <property type="project" value="UniProtKB-KW"/>
</dbReference>
<feature type="transmembrane region" description="Helical" evidence="12">
    <location>
        <begin position="61"/>
        <end position="83"/>
    </location>
</feature>
<proteinExistence type="inferred from homology"/>
<dbReference type="EMBL" id="LGEM01000016">
    <property type="protein sequence ID" value="KUP98057.1"/>
    <property type="molecule type" value="Genomic_DNA"/>
</dbReference>
<dbReference type="Gene3D" id="1.20.58.1610">
    <property type="entry name" value="NADH:ubiquinone/plastoquinone oxidoreductase, chain 3"/>
    <property type="match status" value="1"/>
</dbReference>
<dbReference type="Pfam" id="PF00507">
    <property type="entry name" value="Oxidored_q4"/>
    <property type="match status" value="1"/>
</dbReference>
<organism evidence="13 14">
    <name type="scientific">Thermobifida cellulosilytica TB100</name>
    <dbReference type="NCBI Taxonomy" id="665004"/>
    <lineage>
        <taxon>Bacteria</taxon>
        <taxon>Bacillati</taxon>
        <taxon>Actinomycetota</taxon>
        <taxon>Actinomycetes</taxon>
        <taxon>Streptosporangiales</taxon>
        <taxon>Nocardiopsidaceae</taxon>
        <taxon>Thermobifida</taxon>
    </lineage>
</organism>
<dbReference type="PANTHER" id="PTHR11058">
    <property type="entry name" value="NADH-UBIQUINONE OXIDOREDUCTASE CHAIN 3"/>
    <property type="match status" value="1"/>
</dbReference>
<keyword evidence="9 11" id="KW-0520">NAD</keyword>
<evidence type="ECO:0000313" key="14">
    <source>
        <dbReference type="Proteomes" id="UP000074382"/>
    </source>
</evidence>
<evidence type="ECO:0000256" key="9">
    <source>
        <dbReference type="ARBA" id="ARBA00023027"/>
    </source>
</evidence>
<evidence type="ECO:0000256" key="6">
    <source>
        <dbReference type="ARBA" id="ARBA00022719"/>
    </source>
</evidence>
<dbReference type="GO" id="GO:0005886">
    <property type="term" value="C:plasma membrane"/>
    <property type="evidence" value="ECO:0007669"/>
    <property type="project" value="UniProtKB-SubCell"/>
</dbReference>
<dbReference type="STRING" id="665004.AC529_03650"/>
<keyword evidence="8 12" id="KW-1133">Transmembrane helix</keyword>
<dbReference type="PATRIC" id="fig|665004.4.peg.2666"/>
<dbReference type="OrthoDB" id="9791970at2"/>
<evidence type="ECO:0000256" key="5">
    <source>
        <dbReference type="ARBA" id="ARBA00022692"/>
    </source>
</evidence>
<gene>
    <name evidence="13" type="ORF">AC529_03650</name>
</gene>
<evidence type="ECO:0000256" key="7">
    <source>
        <dbReference type="ARBA" id="ARBA00022967"/>
    </source>
</evidence>
<keyword evidence="3" id="KW-0813">Transport</keyword>
<keyword evidence="4" id="KW-1003">Cell membrane</keyword>
<keyword evidence="13" id="KW-0560">Oxidoreductase</keyword>
<reference evidence="14" key="1">
    <citation type="journal article" date="2017" name="Acta Aliment.">
        <title>Plant polysaccharide degrading enzyme system of Thermpbifida cellulosilytica TB100 revealed by de novo genome project data.</title>
        <authorList>
            <person name="Toth A."/>
            <person name="Baka E."/>
            <person name="Luzics S."/>
            <person name="Bata-Vidacs I."/>
            <person name="Nagy I."/>
            <person name="Balint B."/>
            <person name="Herceg R."/>
            <person name="Olasz F."/>
            <person name="Wilk T."/>
            <person name="Nagy T."/>
            <person name="Kriszt B."/>
            <person name="Nagy I."/>
            <person name="Kukolya J."/>
        </authorList>
    </citation>
    <scope>NUCLEOTIDE SEQUENCE [LARGE SCALE GENOMIC DNA]</scope>
    <source>
        <strain evidence="14">TB100</strain>
    </source>
</reference>
<keyword evidence="6 11" id="KW-0874">Quinone</keyword>
<dbReference type="PANTHER" id="PTHR11058:SF22">
    <property type="entry name" value="NADH-QUINONE OXIDOREDUCTASE SUBUNIT A"/>
    <property type="match status" value="1"/>
</dbReference>
<dbReference type="FunFam" id="1.20.58.1610:FF:000002">
    <property type="entry name" value="NADH-quinone oxidoreductase subunit A"/>
    <property type="match status" value="1"/>
</dbReference>